<dbReference type="Proteomes" id="UP000184063">
    <property type="component" value="Unassembled WGS sequence"/>
</dbReference>
<reference evidence="3" key="1">
    <citation type="journal article" date="2017" name="Genome Biol.">
        <title>Comparative genomics reveals high biological diversity and specific adaptations in the industrially and medically important fungal genus Aspergillus.</title>
        <authorList>
            <person name="de Vries R.P."/>
            <person name="Riley R."/>
            <person name="Wiebenga A."/>
            <person name="Aguilar-Osorio G."/>
            <person name="Amillis S."/>
            <person name="Uchima C.A."/>
            <person name="Anderluh G."/>
            <person name="Asadollahi M."/>
            <person name="Askin M."/>
            <person name="Barry K."/>
            <person name="Battaglia E."/>
            <person name="Bayram O."/>
            <person name="Benocci T."/>
            <person name="Braus-Stromeyer S.A."/>
            <person name="Caldana C."/>
            <person name="Canovas D."/>
            <person name="Cerqueira G.C."/>
            <person name="Chen F."/>
            <person name="Chen W."/>
            <person name="Choi C."/>
            <person name="Clum A."/>
            <person name="Dos Santos R.A."/>
            <person name="Damasio A.R."/>
            <person name="Diallinas G."/>
            <person name="Emri T."/>
            <person name="Fekete E."/>
            <person name="Flipphi M."/>
            <person name="Freyberg S."/>
            <person name="Gallo A."/>
            <person name="Gournas C."/>
            <person name="Habgood R."/>
            <person name="Hainaut M."/>
            <person name="Harispe M.L."/>
            <person name="Henrissat B."/>
            <person name="Hilden K.S."/>
            <person name="Hope R."/>
            <person name="Hossain A."/>
            <person name="Karabika E."/>
            <person name="Karaffa L."/>
            <person name="Karanyi Z."/>
            <person name="Krasevec N."/>
            <person name="Kuo A."/>
            <person name="Kusch H."/>
            <person name="LaButti K."/>
            <person name="Lagendijk E.L."/>
            <person name="Lapidus A."/>
            <person name="Levasseur A."/>
            <person name="Lindquist E."/>
            <person name="Lipzen A."/>
            <person name="Logrieco A.F."/>
            <person name="MacCabe A."/>
            <person name="Maekelae M.R."/>
            <person name="Malavazi I."/>
            <person name="Melin P."/>
            <person name="Meyer V."/>
            <person name="Mielnichuk N."/>
            <person name="Miskei M."/>
            <person name="Molnar A.P."/>
            <person name="Mule G."/>
            <person name="Ngan C.Y."/>
            <person name="Orejas M."/>
            <person name="Orosz E."/>
            <person name="Ouedraogo J.P."/>
            <person name="Overkamp K.M."/>
            <person name="Park H.-S."/>
            <person name="Perrone G."/>
            <person name="Piumi F."/>
            <person name="Punt P.J."/>
            <person name="Ram A.F."/>
            <person name="Ramon A."/>
            <person name="Rauscher S."/>
            <person name="Record E."/>
            <person name="Riano-Pachon D.M."/>
            <person name="Robert V."/>
            <person name="Roehrig J."/>
            <person name="Ruller R."/>
            <person name="Salamov A."/>
            <person name="Salih N.S."/>
            <person name="Samson R.A."/>
            <person name="Sandor E."/>
            <person name="Sanguinetti M."/>
            <person name="Schuetze T."/>
            <person name="Sepcic K."/>
            <person name="Shelest E."/>
            <person name="Sherlock G."/>
            <person name="Sophianopoulou V."/>
            <person name="Squina F.M."/>
            <person name="Sun H."/>
            <person name="Susca A."/>
            <person name="Todd R.B."/>
            <person name="Tsang A."/>
            <person name="Unkles S.E."/>
            <person name="van de Wiele N."/>
            <person name="van Rossen-Uffink D."/>
            <person name="Oliveira J.V."/>
            <person name="Vesth T.C."/>
            <person name="Visser J."/>
            <person name="Yu J.-H."/>
            <person name="Zhou M."/>
            <person name="Andersen M.R."/>
            <person name="Archer D.B."/>
            <person name="Baker S.E."/>
            <person name="Benoit I."/>
            <person name="Brakhage A.A."/>
            <person name="Braus G.H."/>
            <person name="Fischer R."/>
            <person name="Frisvad J.C."/>
            <person name="Goldman G.H."/>
            <person name="Houbraken J."/>
            <person name="Oakley B."/>
            <person name="Pocsi I."/>
            <person name="Scazzocchio C."/>
            <person name="Seiboth B."/>
            <person name="vanKuyk P.A."/>
            <person name="Wortman J."/>
            <person name="Dyer P.S."/>
            <person name="Grigoriev I.V."/>
        </authorList>
    </citation>
    <scope>NUCLEOTIDE SEQUENCE [LARGE SCALE GENOMIC DNA]</scope>
    <source>
        <strain evidence="3">CBS 106.47</strain>
    </source>
</reference>
<evidence type="ECO:0000313" key="2">
    <source>
        <dbReference type="EMBL" id="OJZ83597.1"/>
    </source>
</evidence>
<proteinExistence type="predicted"/>
<gene>
    <name evidence="2" type="ORF">ASPFODRAFT_73045</name>
</gene>
<protein>
    <submittedName>
        <fullName evidence="2">Uncharacterized protein</fullName>
    </submittedName>
</protein>
<name>A0A1M3TA21_ASPLC</name>
<dbReference type="AlphaFoldDB" id="A0A1M3TA21"/>
<accession>A0A1M3TA21</accession>
<feature type="region of interest" description="Disordered" evidence="1">
    <location>
        <begin position="90"/>
        <end position="110"/>
    </location>
</feature>
<sequence>MPDHTISVVNHSGRKQKYVIIPAPPMMTLGSENKKHEGGCLVWHAKELDTDNKEPWETSTTYQLYGWVGTTAEKPGFGVKVTSIDVNEADPATPTTPASTFGLTKNETGGPVMTVKEKTAPMDMVRFDFGGDLSPSDGKYIVYGMAKGNRLPDGTVGKRPFAYYPAPTDTNSVQFAVMAPVIQLWVCAYDAEEGEIVDYTDAIQTAGMLRFLNTDGALRANVEHREDGRIVITYE</sequence>
<dbReference type="VEuPathDB" id="FungiDB:ASPFODRAFT_73045"/>
<evidence type="ECO:0000313" key="3">
    <source>
        <dbReference type="Proteomes" id="UP000184063"/>
    </source>
</evidence>
<evidence type="ECO:0000256" key="1">
    <source>
        <dbReference type="SAM" id="MobiDB-lite"/>
    </source>
</evidence>
<organism evidence="2 3">
    <name type="scientific">Aspergillus luchuensis (strain CBS 106.47)</name>
    <dbReference type="NCBI Taxonomy" id="1137211"/>
    <lineage>
        <taxon>Eukaryota</taxon>
        <taxon>Fungi</taxon>
        <taxon>Dikarya</taxon>
        <taxon>Ascomycota</taxon>
        <taxon>Pezizomycotina</taxon>
        <taxon>Eurotiomycetes</taxon>
        <taxon>Eurotiomycetidae</taxon>
        <taxon>Eurotiales</taxon>
        <taxon>Aspergillaceae</taxon>
        <taxon>Aspergillus</taxon>
        <taxon>Aspergillus subgen. Circumdati</taxon>
    </lineage>
</organism>
<dbReference type="OrthoDB" id="4407126at2759"/>
<dbReference type="EMBL" id="KV878245">
    <property type="protein sequence ID" value="OJZ83597.1"/>
    <property type="molecule type" value="Genomic_DNA"/>
</dbReference>